<protein>
    <submittedName>
        <fullName evidence="1">Uncharacterized protein</fullName>
    </submittedName>
</protein>
<name>D3UWY7_XENBS</name>
<dbReference type="eggNOG" id="COG3385">
    <property type="taxonomic scope" value="Bacteria"/>
</dbReference>
<organism evidence="1 2">
    <name type="scientific">Xenorhabdus bovienii (strain SS-2004)</name>
    <name type="common">Xenorhabdus nematophila subsp. bovienii</name>
    <dbReference type="NCBI Taxonomy" id="406818"/>
    <lineage>
        <taxon>Bacteria</taxon>
        <taxon>Pseudomonadati</taxon>
        <taxon>Pseudomonadota</taxon>
        <taxon>Gammaproteobacteria</taxon>
        <taxon>Enterobacterales</taxon>
        <taxon>Morganellaceae</taxon>
        <taxon>Xenorhabdus</taxon>
    </lineage>
</organism>
<evidence type="ECO:0000313" key="2">
    <source>
        <dbReference type="Proteomes" id="UP000002045"/>
    </source>
</evidence>
<dbReference type="HOGENOM" id="CLU_190074_0_0_6"/>
<dbReference type="KEGG" id="xbo:XBJ1_0831"/>
<dbReference type="AlphaFoldDB" id="D3UWY7"/>
<dbReference type="Proteomes" id="UP000002045">
    <property type="component" value="Chromosome"/>
</dbReference>
<proteinExistence type="predicted"/>
<gene>
    <name evidence="1" type="ordered locus">XBJ1_0831</name>
</gene>
<dbReference type="STRING" id="406818.XBJ1_0831"/>
<accession>D3UWY7</accession>
<sequence>MMRSPPCIFSRSALVTILRIREKKTAKGLIALSVSELRKLLSELMEKTGETVEQILHWSYWRRRHQYYAQQCHYRHRDNPLITNKLRL</sequence>
<dbReference type="EMBL" id="FN667741">
    <property type="protein sequence ID" value="CBJ79972.1"/>
    <property type="molecule type" value="Genomic_DNA"/>
</dbReference>
<reference evidence="1" key="1">
    <citation type="journal article" date="2011" name="PLoS ONE">
        <title>The entomopathogenic bacterial endosymbionts xenorhabdus and photorhabdus: convergent lifestyles from divergent genomes.</title>
        <authorList>
            <person name="Chaston J.M."/>
            <person name="Suen G."/>
            <person name="Tucker S.L."/>
            <person name="Andersen A.W."/>
            <person name="Bhasin A."/>
            <person name="Bode E."/>
            <person name="Bode H.B."/>
            <person name="Brachmann A.O."/>
            <person name="Cowles C.E."/>
            <person name="Cowles K.N."/>
            <person name="Darby C."/>
            <person name="de Leon L."/>
            <person name="Drace K."/>
            <person name="Du Z."/>
            <person name="Givaudan A."/>
            <person name="Herbert Tran E.E."/>
            <person name="Jewell K.A."/>
            <person name="Knack J.J."/>
            <person name="Krasomil-Osterfeld K.C."/>
            <person name="Kukor R."/>
            <person name="Lanois A."/>
            <person name="Latreille P."/>
            <person name="Leimgruber N.K."/>
            <person name="Lipke C.M."/>
            <person name="Liu R."/>
            <person name="Lu X."/>
            <person name="Martens E.C."/>
            <person name="Marri P.R."/>
            <person name="Medigue C."/>
            <person name="Menard M.L."/>
            <person name="Miller N.M."/>
            <person name="Morales-Soto N."/>
            <person name="Norton S."/>
            <person name="Ogier J.C."/>
            <person name="Orchard S.S."/>
            <person name="Park D."/>
            <person name="Park Y."/>
            <person name="Qurollo B.A."/>
            <person name="Sugar D.R."/>
            <person name="Richards G.R."/>
            <person name="Rouy Z."/>
            <person name="Slominski B."/>
            <person name="Slominski K."/>
            <person name="Snyder H."/>
            <person name="Tjaden B.C."/>
            <person name="van der Hoeven R."/>
            <person name="Welch R.D."/>
            <person name="Wheeler C."/>
            <person name="Xiang B."/>
            <person name="Barbazuk B."/>
            <person name="Gaudriault S."/>
            <person name="Goodner B."/>
            <person name="Slater S.C."/>
            <person name="Forst S."/>
            <person name="Goldman B.S."/>
            <person name="Goodrich-Blair H."/>
        </authorList>
    </citation>
    <scope>NUCLEOTIDE SEQUENCE [LARGE SCALE GENOMIC DNA]</scope>
    <source>
        <strain evidence="1">SS-2004</strain>
    </source>
</reference>
<evidence type="ECO:0000313" key="1">
    <source>
        <dbReference type="EMBL" id="CBJ79972.1"/>
    </source>
</evidence>